<name>A0A0S4LIG1_9BACT</name>
<dbReference type="AlphaFoldDB" id="A0A0S4LIG1"/>
<sequence length="73" mass="8134">MITVGQRRERSLAMQGDGTLLAEGARFSETIAHLANSTFIPKGVYRFQSHKDANKQQEDSLVRGMGRLAAERE</sequence>
<protein>
    <submittedName>
        <fullName evidence="1">Uncharacterized protein</fullName>
    </submittedName>
</protein>
<dbReference type="Proteomes" id="UP000198736">
    <property type="component" value="Unassembled WGS sequence"/>
</dbReference>
<accession>A0A0S4LIG1</accession>
<organism evidence="1 2">
    <name type="scientific">Candidatus Nitrospira nitrificans</name>
    <dbReference type="NCBI Taxonomy" id="1742973"/>
    <lineage>
        <taxon>Bacteria</taxon>
        <taxon>Pseudomonadati</taxon>
        <taxon>Nitrospirota</taxon>
        <taxon>Nitrospiria</taxon>
        <taxon>Nitrospirales</taxon>
        <taxon>Nitrospiraceae</taxon>
        <taxon>Nitrospira</taxon>
    </lineage>
</organism>
<dbReference type="OrthoDB" id="9918279at2"/>
<dbReference type="STRING" id="1742973.COMA2_30190"/>
<dbReference type="RefSeq" id="WP_090899034.1">
    <property type="nucleotide sequence ID" value="NZ_CZPZ01000023.1"/>
</dbReference>
<evidence type="ECO:0000313" key="1">
    <source>
        <dbReference type="EMBL" id="CUS37301.1"/>
    </source>
</evidence>
<reference evidence="2" key="1">
    <citation type="submission" date="2015-10" db="EMBL/GenBank/DDBJ databases">
        <authorList>
            <person name="Luecker S."/>
            <person name="Luecker S."/>
        </authorList>
    </citation>
    <scope>NUCLEOTIDE SEQUENCE [LARGE SCALE GENOMIC DNA]</scope>
</reference>
<evidence type="ECO:0000313" key="2">
    <source>
        <dbReference type="Proteomes" id="UP000198736"/>
    </source>
</evidence>
<gene>
    <name evidence="1" type="ORF">COMA2_30190</name>
</gene>
<keyword evidence="2" id="KW-1185">Reference proteome</keyword>
<dbReference type="EMBL" id="CZPZ01000023">
    <property type="protein sequence ID" value="CUS37301.1"/>
    <property type="molecule type" value="Genomic_DNA"/>
</dbReference>
<proteinExistence type="predicted"/>